<comment type="caution">
    <text evidence="2">The sequence shown here is derived from an EMBL/GenBank/DDBJ whole genome shotgun (WGS) entry which is preliminary data.</text>
</comment>
<dbReference type="EMBL" id="RQTK01000014">
    <property type="protein sequence ID" value="RUS91309.1"/>
    <property type="molecule type" value="Genomic_DNA"/>
</dbReference>
<dbReference type="AlphaFoldDB" id="A0A3S1I338"/>
<protein>
    <submittedName>
        <fullName evidence="2">Uncharacterized protein</fullName>
    </submittedName>
</protein>
<accession>A0A3S1I338</accession>
<gene>
    <name evidence="2" type="ORF">EGW08_000923</name>
</gene>
<feature type="region of interest" description="Disordered" evidence="1">
    <location>
        <begin position="1"/>
        <end position="76"/>
    </location>
</feature>
<keyword evidence="3" id="KW-1185">Reference proteome</keyword>
<evidence type="ECO:0000313" key="2">
    <source>
        <dbReference type="EMBL" id="RUS91309.1"/>
    </source>
</evidence>
<feature type="compositionally biased region" description="Basic residues" evidence="1">
    <location>
        <begin position="1"/>
        <end position="10"/>
    </location>
</feature>
<evidence type="ECO:0000313" key="3">
    <source>
        <dbReference type="Proteomes" id="UP000271974"/>
    </source>
</evidence>
<sequence>MHKLKERIKRYSPQPDPNRRGRHSSIPHACEYCGCARRRNRVRPRGSRQQAPHTQAPNPQPQPQIPQALQPPIGQVVGPSAMDILVSGLDQVGIDPASVPSGTY</sequence>
<evidence type="ECO:0000256" key="1">
    <source>
        <dbReference type="SAM" id="MobiDB-lite"/>
    </source>
</evidence>
<name>A0A3S1I338_ELYCH</name>
<organism evidence="2 3">
    <name type="scientific">Elysia chlorotica</name>
    <name type="common">Eastern emerald elysia</name>
    <name type="synonym">Sea slug</name>
    <dbReference type="NCBI Taxonomy" id="188477"/>
    <lineage>
        <taxon>Eukaryota</taxon>
        <taxon>Metazoa</taxon>
        <taxon>Spiralia</taxon>
        <taxon>Lophotrochozoa</taxon>
        <taxon>Mollusca</taxon>
        <taxon>Gastropoda</taxon>
        <taxon>Heterobranchia</taxon>
        <taxon>Euthyneura</taxon>
        <taxon>Panpulmonata</taxon>
        <taxon>Sacoglossa</taxon>
        <taxon>Placobranchoidea</taxon>
        <taxon>Plakobranchidae</taxon>
        <taxon>Elysia</taxon>
    </lineage>
</organism>
<dbReference type="Proteomes" id="UP000271974">
    <property type="component" value="Unassembled WGS sequence"/>
</dbReference>
<reference evidence="2 3" key="1">
    <citation type="submission" date="2019-01" db="EMBL/GenBank/DDBJ databases">
        <title>A draft genome assembly of the solar-powered sea slug Elysia chlorotica.</title>
        <authorList>
            <person name="Cai H."/>
            <person name="Li Q."/>
            <person name="Fang X."/>
            <person name="Li J."/>
            <person name="Curtis N.E."/>
            <person name="Altenburger A."/>
            <person name="Shibata T."/>
            <person name="Feng M."/>
            <person name="Maeda T."/>
            <person name="Schwartz J.A."/>
            <person name="Shigenobu S."/>
            <person name="Lundholm N."/>
            <person name="Nishiyama T."/>
            <person name="Yang H."/>
            <person name="Hasebe M."/>
            <person name="Li S."/>
            <person name="Pierce S.K."/>
            <person name="Wang J."/>
        </authorList>
    </citation>
    <scope>NUCLEOTIDE SEQUENCE [LARGE SCALE GENOMIC DNA]</scope>
    <source>
        <strain evidence="2">EC2010</strain>
        <tissue evidence="2">Whole organism of an adult</tissue>
    </source>
</reference>
<feature type="compositionally biased region" description="Low complexity" evidence="1">
    <location>
        <begin position="47"/>
        <end position="57"/>
    </location>
</feature>
<proteinExistence type="predicted"/>
<feature type="compositionally biased region" description="Basic residues" evidence="1">
    <location>
        <begin position="36"/>
        <end position="46"/>
    </location>
</feature>